<accession>A0A0A1FET1</accession>
<keyword evidence="5 8" id="KW-0418">Kinase</keyword>
<dbReference type="InterPro" id="IPR018484">
    <property type="entry name" value="FGGY_N"/>
</dbReference>
<dbReference type="Pfam" id="PF02782">
    <property type="entry name" value="FGGY_C"/>
    <property type="match status" value="1"/>
</dbReference>
<dbReference type="NCBIfam" id="TIGR01312">
    <property type="entry name" value="XylB"/>
    <property type="match status" value="1"/>
</dbReference>
<keyword evidence="3 8" id="KW-0808">Transferase</keyword>
<evidence type="ECO:0000256" key="4">
    <source>
        <dbReference type="ARBA" id="ARBA00022741"/>
    </source>
</evidence>
<keyword evidence="7 8" id="KW-0119">Carbohydrate metabolism</keyword>
<keyword evidence="4 8" id="KW-0547">Nucleotide-binding</keyword>
<dbReference type="EMBL" id="CP009962">
    <property type="protein sequence ID" value="AIY42184.1"/>
    <property type="molecule type" value="Genomic_DNA"/>
</dbReference>
<dbReference type="GO" id="GO:0005524">
    <property type="term" value="F:ATP binding"/>
    <property type="evidence" value="ECO:0007669"/>
    <property type="project" value="UniProtKB-UniRule"/>
</dbReference>
<dbReference type="CDD" id="cd07808">
    <property type="entry name" value="ASKHA_NBD_FGGY_EcXK-like"/>
    <property type="match status" value="1"/>
</dbReference>
<evidence type="ECO:0000256" key="2">
    <source>
        <dbReference type="ARBA" id="ARBA00022629"/>
    </source>
</evidence>
<evidence type="ECO:0000259" key="11">
    <source>
        <dbReference type="Pfam" id="PF02782"/>
    </source>
</evidence>
<evidence type="ECO:0000256" key="3">
    <source>
        <dbReference type="ARBA" id="ARBA00022679"/>
    </source>
</evidence>
<sequence>MFLGIDLGTSELKAMLVDGDNKPIASSAVKQTISRPYPLWSEQSPEGWWQATCEALDQLRSSAPEAFAAVRTIGISGQMHGAVLLDARRRVLRPAILWNDTRSFAECVELEALVPESRQITGNLAMPGFTAPKLLWLQKHEPVVFRSISIVLLPKDYLVFRLTGELVSDMSDAAGTLWLDVARRDWSDRMLAATGLTRQQMPALIEGRDVAGQLKDDLTRQWRFKGPVLVAGGAGDNAASAVGVGVVSPGSALVSLGSSGVIFVSNDHFSPNPAQAVHAFCHALPDRWCQMSVTLAATTSLSWATRLTGHTSEAAFAKLAEDAAIDAAPIFLPYLNGERTPHNNAQAKGMFFGLSSNTDAAAIAYSIMEGVAFSLADGYAALGAAGTHIRQATFVGGGARSHFWGSLVASACGFSLLRPVGGDLGGAFGAARLARMATTGEAAEAVCTALPTADMIAPSASLAERLKPRYERYKRLYQVTSEDVFKM</sequence>
<feature type="site" description="Important for activity" evidence="8">
    <location>
        <position position="6"/>
    </location>
</feature>
<feature type="active site" description="Proton acceptor" evidence="8">
    <location>
        <position position="236"/>
    </location>
</feature>
<evidence type="ECO:0000256" key="1">
    <source>
        <dbReference type="ARBA" id="ARBA00009156"/>
    </source>
</evidence>
<dbReference type="RefSeq" id="WP_038490155.1">
    <property type="nucleotide sequence ID" value="NZ_CP009962.1"/>
</dbReference>
<dbReference type="InterPro" id="IPR000577">
    <property type="entry name" value="Carb_kinase_FGGY"/>
</dbReference>
<protein>
    <recommendedName>
        <fullName evidence="8 9">Xylulose kinase</fullName>
        <shortName evidence="8 9">Xylulokinase</shortName>
        <ecNumber evidence="8 9">2.7.1.17</ecNumber>
    </recommendedName>
</protein>
<keyword evidence="2 8" id="KW-0859">Xylose metabolism</keyword>
<proteinExistence type="inferred from homology"/>
<dbReference type="PANTHER" id="PTHR43095:SF6">
    <property type="entry name" value="XYLULOSE KINASE"/>
    <property type="match status" value="1"/>
</dbReference>
<evidence type="ECO:0000256" key="5">
    <source>
        <dbReference type="ARBA" id="ARBA00022777"/>
    </source>
</evidence>
<comment type="similarity">
    <text evidence="1 8 9">Belongs to the FGGY kinase family.</text>
</comment>
<dbReference type="KEGG" id="care:LT85_3026"/>
<dbReference type="Pfam" id="PF00370">
    <property type="entry name" value="FGGY_N"/>
    <property type="match status" value="1"/>
</dbReference>
<evidence type="ECO:0000259" key="10">
    <source>
        <dbReference type="Pfam" id="PF00370"/>
    </source>
</evidence>
<dbReference type="GO" id="GO:0042732">
    <property type="term" value="P:D-xylose metabolic process"/>
    <property type="evidence" value="ECO:0007669"/>
    <property type="project" value="UniProtKB-KW"/>
</dbReference>
<comment type="catalytic activity">
    <reaction evidence="8 9">
        <text>D-xylulose + ATP = D-xylulose 5-phosphate + ADP + H(+)</text>
        <dbReference type="Rhea" id="RHEA:10964"/>
        <dbReference type="ChEBI" id="CHEBI:15378"/>
        <dbReference type="ChEBI" id="CHEBI:17140"/>
        <dbReference type="ChEBI" id="CHEBI:30616"/>
        <dbReference type="ChEBI" id="CHEBI:57737"/>
        <dbReference type="ChEBI" id="CHEBI:456216"/>
        <dbReference type="EC" id="2.7.1.17"/>
    </reaction>
</comment>
<dbReference type="InterPro" id="IPR018485">
    <property type="entry name" value="FGGY_C"/>
</dbReference>
<evidence type="ECO:0000313" key="12">
    <source>
        <dbReference type="EMBL" id="AIY42184.1"/>
    </source>
</evidence>
<feature type="domain" description="Carbohydrate kinase FGGY C-terminal" evidence="11">
    <location>
        <begin position="253"/>
        <end position="437"/>
    </location>
</feature>
<gene>
    <name evidence="8 9" type="primary">xylB</name>
    <name evidence="12" type="ORF">LT85_3026</name>
</gene>
<name>A0A0A1FET1_9BURK</name>
<dbReference type="InterPro" id="IPR018483">
    <property type="entry name" value="Carb_kinase_FGGY_CS"/>
</dbReference>
<dbReference type="HOGENOM" id="CLU_009281_3_0_4"/>
<dbReference type="EC" id="2.7.1.17" evidence="8 9"/>
<dbReference type="PIRSF" id="PIRSF000538">
    <property type="entry name" value="GlpK"/>
    <property type="match status" value="1"/>
</dbReference>
<dbReference type="InterPro" id="IPR043129">
    <property type="entry name" value="ATPase_NBD"/>
</dbReference>
<comment type="function">
    <text evidence="8">Catalyzes the phosphorylation of D-xylulose to D-xylulose 5-phosphate.</text>
</comment>
<dbReference type="PROSITE" id="PS00933">
    <property type="entry name" value="FGGY_KINASES_1"/>
    <property type="match status" value="1"/>
</dbReference>
<evidence type="ECO:0000313" key="13">
    <source>
        <dbReference type="Proteomes" id="UP000030302"/>
    </source>
</evidence>
<dbReference type="HAMAP" id="MF_02220">
    <property type="entry name" value="XylB"/>
    <property type="match status" value="1"/>
</dbReference>
<evidence type="ECO:0000256" key="7">
    <source>
        <dbReference type="ARBA" id="ARBA00023277"/>
    </source>
</evidence>
<dbReference type="Proteomes" id="UP000030302">
    <property type="component" value="Chromosome"/>
</dbReference>
<feature type="binding site" evidence="8">
    <location>
        <begin position="79"/>
        <end position="80"/>
    </location>
    <ligand>
        <name>substrate</name>
    </ligand>
</feature>
<keyword evidence="13" id="KW-1185">Reference proteome</keyword>
<dbReference type="STRING" id="279058.LT85_3026"/>
<dbReference type="OrthoDB" id="9805576at2"/>
<dbReference type="AlphaFoldDB" id="A0A0A1FET1"/>
<evidence type="ECO:0000256" key="8">
    <source>
        <dbReference type="HAMAP-Rule" id="MF_02220"/>
    </source>
</evidence>
<dbReference type="PANTHER" id="PTHR43095">
    <property type="entry name" value="SUGAR KINASE"/>
    <property type="match status" value="1"/>
</dbReference>
<dbReference type="GO" id="GO:0005998">
    <property type="term" value="P:xylulose catabolic process"/>
    <property type="evidence" value="ECO:0007669"/>
    <property type="project" value="UniProtKB-UniRule"/>
</dbReference>
<evidence type="ECO:0000256" key="6">
    <source>
        <dbReference type="ARBA" id="ARBA00022840"/>
    </source>
</evidence>
<keyword evidence="6 8" id="KW-0067">ATP-binding</keyword>
<dbReference type="InterPro" id="IPR006000">
    <property type="entry name" value="Xylulokinase"/>
</dbReference>
<dbReference type="SUPFAM" id="SSF53067">
    <property type="entry name" value="Actin-like ATPase domain"/>
    <property type="match status" value="2"/>
</dbReference>
<organism evidence="12 13">
    <name type="scientific">Collimonas arenae</name>
    <dbReference type="NCBI Taxonomy" id="279058"/>
    <lineage>
        <taxon>Bacteria</taxon>
        <taxon>Pseudomonadati</taxon>
        <taxon>Pseudomonadota</taxon>
        <taxon>Betaproteobacteria</taxon>
        <taxon>Burkholderiales</taxon>
        <taxon>Oxalobacteraceae</taxon>
        <taxon>Collimonas</taxon>
    </lineage>
</organism>
<evidence type="ECO:0000256" key="9">
    <source>
        <dbReference type="RuleBase" id="RU364073"/>
    </source>
</evidence>
<feature type="domain" description="Carbohydrate kinase FGGY N-terminal" evidence="10">
    <location>
        <begin position="1"/>
        <end position="243"/>
    </location>
</feature>
<dbReference type="GO" id="GO:0004856">
    <property type="term" value="F:D-xylulokinase activity"/>
    <property type="evidence" value="ECO:0007669"/>
    <property type="project" value="UniProtKB-UniRule"/>
</dbReference>
<dbReference type="Gene3D" id="3.30.420.40">
    <property type="match status" value="2"/>
</dbReference>
<dbReference type="InterPro" id="IPR050406">
    <property type="entry name" value="FGGY_Carb_Kinase"/>
</dbReference>
<reference evidence="13" key="1">
    <citation type="journal article" date="2014" name="Soil Biol. Biochem.">
        <title>Structure and function of bacterial communities in ageing soils: Insights from the Mendocino ecological staircase.</title>
        <authorList>
            <person name="Uroz S."/>
            <person name="Tech J.J."/>
            <person name="Sawaya N.A."/>
            <person name="Frey-Klett P."/>
            <person name="Leveau J.H.J."/>
        </authorList>
    </citation>
    <scope>NUCLEOTIDE SEQUENCE [LARGE SCALE GENOMIC DNA]</scope>
    <source>
        <strain evidence="13">Cal35</strain>
    </source>
</reference>